<dbReference type="Proteomes" id="UP000019149">
    <property type="component" value="Unassembled WGS sequence"/>
</dbReference>
<name>W6U4K1_ECHGR</name>
<organism evidence="1 2">
    <name type="scientific">Echinococcus granulosus</name>
    <name type="common">Hydatid tapeworm</name>
    <dbReference type="NCBI Taxonomy" id="6210"/>
    <lineage>
        <taxon>Eukaryota</taxon>
        <taxon>Metazoa</taxon>
        <taxon>Spiralia</taxon>
        <taxon>Lophotrochozoa</taxon>
        <taxon>Platyhelminthes</taxon>
        <taxon>Cestoda</taxon>
        <taxon>Eucestoda</taxon>
        <taxon>Cyclophyllidea</taxon>
        <taxon>Taeniidae</taxon>
        <taxon>Echinococcus</taxon>
        <taxon>Echinococcus granulosus group</taxon>
    </lineage>
</organism>
<reference evidence="1 2" key="1">
    <citation type="journal article" date="2013" name="Nat. Genet.">
        <title>The genome of the hydatid tapeworm Echinococcus granulosus.</title>
        <authorList>
            <person name="Zheng H."/>
            <person name="Zhang W."/>
            <person name="Zhang L."/>
            <person name="Zhang Z."/>
            <person name="Li J."/>
            <person name="Lu G."/>
            <person name="Zhu Y."/>
            <person name="Wang Y."/>
            <person name="Huang Y."/>
            <person name="Liu J."/>
            <person name="Kang H."/>
            <person name="Chen J."/>
            <person name="Wang L."/>
            <person name="Chen A."/>
            <person name="Yu S."/>
            <person name="Gao Z."/>
            <person name="Jin L."/>
            <person name="Gu W."/>
            <person name="Wang Z."/>
            <person name="Zhao L."/>
            <person name="Shi B."/>
            <person name="Wen H."/>
            <person name="Lin R."/>
            <person name="Jones M.K."/>
            <person name="Brejova B."/>
            <person name="Vinar T."/>
            <person name="Zhao G."/>
            <person name="McManus D.P."/>
            <person name="Chen Z."/>
            <person name="Zhou Y."/>
            <person name="Wang S."/>
        </authorList>
    </citation>
    <scope>NUCLEOTIDE SEQUENCE [LARGE SCALE GENOMIC DNA]</scope>
</reference>
<dbReference type="KEGG" id="egl:EGR_09053"/>
<evidence type="ECO:0000313" key="2">
    <source>
        <dbReference type="Proteomes" id="UP000019149"/>
    </source>
</evidence>
<protein>
    <submittedName>
        <fullName evidence="1">Uncharacterized protein</fullName>
    </submittedName>
</protein>
<sequence length="95" mass="10944">MGMTGLARFPKTISPIWCRWAGRLDISDQYGNRNFSDSNLQQAGTSLASWNVHWHIHCGGGEDDRRMSQFREIDWKWESAQQSNNPPQNFMTITA</sequence>
<keyword evidence="2" id="KW-1185">Reference proteome</keyword>
<dbReference type="GeneID" id="36344768"/>
<dbReference type="CTD" id="36344768"/>
<gene>
    <name evidence="1" type="ORF">EGR_09053</name>
</gene>
<accession>W6U4K1</accession>
<dbReference type="AlphaFoldDB" id="W6U4K1"/>
<comment type="caution">
    <text evidence="1">The sequence shown here is derived from an EMBL/GenBank/DDBJ whole genome shotgun (WGS) entry which is preliminary data.</text>
</comment>
<dbReference type="EMBL" id="APAU02000130">
    <property type="protein sequence ID" value="EUB56063.1"/>
    <property type="molecule type" value="Genomic_DNA"/>
</dbReference>
<proteinExistence type="predicted"/>
<evidence type="ECO:0000313" key="1">
    <source>
        <dbReference type="EMBL" id="EUB56063.1"/>
    </source>
</evidence>
<dbReference type="RefSeq" id="XP_024347259.1">
    <property type="nucleotide sequence ID" value="XM_024498302.1"/>
</dbReference>